<accession>A0A132PUB7</accession>
<dbReference type="InterPro" id="IPR003870">
    <property type="entry name" value="DUF222"/>
</dbReference>
<dbReference type="EMBL" id="LGTW01000002">
    <property type="protein sequence ID" value="KWX25642.1"/>
    <property type="molecule type" value="Genomic_DNA"/>
</dbReference>
<dbReference type="PATRIC" id="fig|59750.3.peg.2945"/>
<dbReference type="Proteomes" id="UP000070612">
    <property type="component" value="Unassembled WGS sequence"/>
</dbReference>
<comment type="caution">
    <text evidence="2">The sequence shown here is derived from an EMBL/GenBank/DDBJ whole genome shotgun (WGS) entry which is preliminary data.</text>
</comment>
<proteinExistence type="predicted"/>
<evidence type="ECO:0000313" key="2">
    <source>
        <dbReference type="EMBL" id="KWX25642.1"/>
    </source>
</evidence>
<dbReference type="Pfam" id="PF02720">
    <property type="entry name" value="DUF222"/>
    <property type="match status" value="1"/>
</dbReference>
<protein>
    <recommendedName>
        <fullName evidence="1">DUF222 domain-containing protein</fullName>
    </recommendedName>
</protein>
<evidence type="ECO:0000259" key="1">
    <source>
        <dbReference type="Pfam" id="PF02720"/>
    </source>
</evidence>
<reference evidence="2 3" key="1">
    <citation type="submission" date="2015-07" db="EMBL/GenBank/DDBJ databases">
        <title>A draft genome sequence of Mycobacterium wolinskyi.</title>
        <authorList>
            <person name="de Man T.J."/>
            <person name="Perry K.A."/>
            <person name="Coulliette A.D."/>
            <person name="Jensen B."/>
            <person name="Toney N.C."/>
            <person name="Limbago B.M."/>
            <person name="Noble-Wang J."/>
        </authorList>
    </citation>
    <scope>NUCLEOTIDE SEQUENCE [LARGE SCALE GENOMIC DNA]</scope>
    <source>
        <strain evidence="2 3">CDC_01</strain>
    </source>
</reference>
<keyword evidence="3" id="KW-1185">Reference proteome</keyword>
<organism evidence="2 3">
    <name type="scientific">Mycolicibacterium wolinskyi</name>
    <dbReference type="NCBI Taxonomy" id="59750"/>
    <lineage>
        <taxon>Bacteria</taxon>
        <taxon>Bacillati</taxon>
        <taxon>Actinomycetota</taxon>
        <taxon>Actinomycetes</taxon>
        <taxon>Mycobacteriales</taxon>
        <taxon>Mycobacteriaceae</taxon>
        <taxon>Mycolicibacterium</taxon>
    </lineage>
</organism>
<name>A0A132PUB7_9MYCO</name>
<gene>
    <name evidence="2" type="ORF">AFM11_05295</name>
</gene>
<sequence length="465" mass="50116">MSVVRTSVRYRDPSAADRLDALRAALAGVRDLPWGALSEADLLDVCAGVQDIRNVLPVVEHAAISALSECTTPAAIGAKSWPEALRIRLRISGTEARRRCRDAMNFGPRRAVSGEALAPVRAATAAAQAGGWLTPDHLDELETFFKKCPDWVAAARRAAFERKLVAVAAQETPETLRQTVAEALYLLNQDGEEPVDAAERKRGIVVHPQQPDGTSKVSGWLNAEGRAVVEPLLAKYAAPGMCNPDDESPCVTGTPSEEAIEADTRTAAQRNHDALVTIGRNALMSGDLGQHNGLPVSLIVTTTLQELEAGAGVAVTAGGSKLPVPDVIRLAAHAWHYLAVFDDATLVPLYFGRTKRIATPAQRLVLFARDRGCTRPGCTAGGYRCEAHHAEQDWTVGGQTNIDELALSCGPDNRLVAKGKWTTTMRNGRCEWTPPPLLDAGQNRINNYHHPQRYLTESDEDDEAG</sequence>
<dbReference type="InterPro" id="IPR003615">
    <property type="entry name" value="HNH_nuc"/>
</dbReference>
<dbReference type="AlphaFoldDB" id="A0A132PUB7"/>
<dbReference type="STRING" id="59750.AWC31_20045"/>
<dbReference type="CDD" id="cd00085">
    <property type="entry name" value="HNHc"/>
    <property type="match status" value="1"/>
</dbReference>
<evidence type="ECO:0000313" key="3">
    <source>
        <dbReference type="Proteomes" id="UP000070612"/>
    </source>
</evidence>
<feature type="domain" description="DUF222" evidence="1">
    <location>
        <begin position="50"/>
        <end position="370"/>
    </location>
</feature>